<dbReference type="EMBL" id="WMBQ01000002">
    <property type="protein sequence ID" value="MTD96058.1"/>
    <property type="molecule type" value="Genomic_DNA"/>
</dbReference>
<name>A0A6I3KP12_9HYPH</name>
<evidence type="ECO:0000313" key="4">
    <source>
        <dbReference type="EMBL" id="MTD96058.1"/>
    </source>
</evidence>
<keyword evidence="2" id="KW-0963">Cytoplasm</keyword>
<dbReference type="GO" id="GO:0016746">
    <property type="term" value="F:acyltransferase activity"/>
    <property type="evidence" value="ECO:0007669"/>
    <property type="project" value="UniProtKB-UniRule"/>
</dbReference>
<keyword evidence="2 4" id="KW-0012">Acyltransferase</keyword>
<evidence type="ECO:0000256" key="3">
    <source>
        <dbReference type="SAM" id="MobiDB-lite"/>
    </source>
</evidence>
<keyword evidence="2" id="KW-0204">Cytolysis</keyword>
<feature type="compositionally biased region" description="Low complexity" evidence="3">
    <location>
        <begin position="63"/>
        <end position="89"/>
    </location>
</feature>
<keyword evidence="2 4" id="KW-0808">Transferase</keyword>
<accession>A0A6I3KP12</accession>
<dbReference type="Pfam" id="PF02794">
    <property type="entry name" value="HlyC"/>
    <property type="match status" value="1"/>
</dbReference>
<protein>
    <recommendedName>
        <fullName evidence="2">RTX toxin-activating lysine-acyltransferase</fullName>
        <ecNumber evidence="2">2.3.1.-</ecNumber>
    </recommendedName>
</protein>
<keyword evidence="5" id="KW-1185">Reference proteome</keyword>
<reference evidence="4 5" key="1">
    <citation type="submission" date="2019-11" db="EMBL/GenBank/DDBJ databases">
        <title>Identification of a novel strain.</title>
        <authorList>
            <person name="Xu Q."/>
            <person name="Wang G."/>
        </authorList>
    </citation>
    <scope>NUCLEOTIDE SEQUENCE [LARGE SCALE GENOMIC DNA]</scope>
    <source>
        <strain evidence="5">xq</strain>
    </source>
</reference>
<dbReference type="EC" id="2.3.1.-" evidence="2"/>
<comment type="function">
    <text evidence="2">Involved in fatty acylation of protoxin at internal lysine residues, thereby converting it to the active toxin.</text>
</comment>
<gene>
    <name evidence="4" type="ORF">GIW81_17095</name>
</gene>
<feature type="region of interest" description="Disordered" evidence="3">
    <location>
        <begin position="58"/>
        <end position="93"/>
    </location>
</feature>
<dbReference type="InterPro" id="IPR003996">
    <property type="entry name" value="RTX_toxin-activating_protC_bac"/>
</dbReference>
<comment type="subcellular location">
    <subcellularLocation>
        <location evidence="2">Cytoplasm</location>
    </subcellularLocation>
</comment>
<comment type="caution">
    <text evidence="4">The sequence shown here is derived from an EMBL/GenBank/DDBJ whole genome shotgun (WGS) entry which is preliminary data.</text>
</comment>
<dbReference type="GO" id="GO:0009404">
    <property type="term" value="P:toxin metabolic process"/>
    <property type="evidence" value="ECO:0007669"/>
    <property type="project" value="UniProtKB-UniRule"/>
</dbReference>
<evidence type="ECO:0000256" key="2">
    <source>
        <dbReference type="RuleBase" id="RU368102"/>
    </source>
</evidence>
<dbReference type="GO" id="GO:0005737">
    <property type="term" value="C:cytoplasm"/>
    <property type="evidence" value="ECO:0007669"/>
    <property type="project" value="UniProtKB-SubCell"/>
</dbReference>
<dbReference type="AlphaFoldDB" id="A0A6I3KP12"/>
<proteinExistence type="inferred from homology"/>
<dbReference type="GO" id="GO:0031640">
    <property type="term" value="P:killing of cells of another organism"/>
    <property type="evidence" value="ECO:0007669"/>
    <property type="project" value="UniProtKB-KW"/>
</dbReference>
<comment type="similarity">
    <text evidence="1 2">Belongs to the RTX toxin acyltransferase family.</text>
</comment>
<sequence length="252" mass="26963">MNVAAGRRQRPSWCAPRELSRHLQAQPSSAGNVGSFSFGSVELAYMLFGKKTAGEEAAKHANGTTGTASGGSPSASEPAAGPAAMSEGSTGTVVSAEEAKKRALAAKQVAAAFGEFVMLMMRSPTERHHTLTDLEWLIVPGLINRQYALAEAQSKETGMVSPVGGVLWAFVSEEIDKRLSDLATPLRLKPSEWRSGDIPWIVSAHGDNRVLAGLIQQLTTTLFKDRKPKMRVRGRDGKLTVGHLEVKEKDAA</sequence>
<dbReference type="Proteomes" id="UP000440694">
    <property type="component" value="Unassembled WGS sequence"/>
</dbReference>
<evidence type="ECO:0000313" key="5">
    <source>
        <dbReference type="Proteomes" id="UP000440694"/>
    </source>
</evidence>
<organism evidence="4 5">
    <name type="scientific">Hyphomicrobium album</name>
    <dbReference type="NCBI Taxonomy" id="2665159"/>
    <lineage>
        <taxon>Bacteria</taxon>
        <taxon>Pseudomonadati</taxon>
        <taxon>Pseudomonadota</taxon>
        <taxon>Alphaproteobacteria</taxon>
        <taxon>Hyphomicrobiales</taxon>
        <taxon>Hyphomicrobiaceae</taxon>
        <taxon>Hyphomicrobium</taxon>
    </lineage>
</organism>
<evidence type="ECO:0000256" key="1">
    <source>
        <dbReference type="ARBA" id="ARBA00005686"/>
    </source>
</evidence>